<reference evidence="7 8" key="1">
    <citation type="submission" date="2020-07" db="EMBL/GenBank/DDBJ databases">
        <authorList>
            <person name="Sun Q."/>
        </authorList>
    </citation>
    <scope>NUCLEOTIDE SEQUENCE [LARGE SCALE GENOMIC DNA]</scope>
    <source>
        <strain evidence="7 8">CGMCC 1.13654</strain>
    </source>
</reference>
<evidence type="ECO:0000256" key="6">
    <source>
        <dbReference type="PIRSR" id="PIRSR610300-51"/>
    </source>
</evidence>
<evidence type="ECO:0000256" key="1">
    <source>
        <dbReference type="ARBA" id="ARBA00006622"/>
    </source>
</evidence>
<dbReference type="InterPro" id="IPR010300">
    <property type="entry name" value="CDO_1"/>
</dbReference>
<comment type="caution">
    <text evidence="7">The sequence shown here is derived from an EMBL/GenBank/DDBJ whole genome shotgun (WGS) entry which is preliminary data.</text>
</comment>
<feature type="binding site" evidence="6">
    <location>
        <position position="133"/>
    </location>
    <ligand>
        <name>Fe cation</name>
        <dbReference type="ChEBI" id="CHEBI:24875"/>
        <note>catalytic</note>
    </ligand>
</feature>
<organism evidence="7 8">
    <name type="scientific">Sphingomonas chungangi</name>
    <dbReference type="NCBI Taxonomy" id="2683589"/>
    <lineage>
        <taxon>Bacteria</taxon>
        <taxon>Pseudomonadati</taxon>
        <taxon>Pseudomonadota</taxon>
        <taxon>Alphaproteobacteria</taxon>
        <taxon>Sphingomonadales</taxon>
        <taxon>Sphingomonadaceae</taxon>
        <taxon>Sphingomonas</taxon>
    </lineage>
</organism>
<keyword evidence="4" id="KW-0560">Oxidoreductase</keyword>
<evidence type="ECO:0000313" key="7">
    <source>
        <dbReference type="EMBL" id="MBA2933157.1"/>
    </source>
</evidence>
<evidence type="ECO:0000256" key="2">
    <source>
        <dbReference type="ARBA" id="ARBA00022723"/>
    </source>
</evidence>
<evidence type="ECO:0000313" key="8">
    <source>
        <dbReference type="Proteomes" id="UP000570166"/>
    </source>
</evidence>
<feature type="binding site" evidence="6">
    <location>
        <position position="84"/>
    </location>
    <ligand>
        <name>Fe cation</name>
        <dbReference type="ChEBI" id="CHEBI:24875"/>
        <note>catalytic</note>
    </ligand>
</feature>
<dbReference type="InterPro" id="IPR014710">
    <property type="entry name" value="RmlC-like_jellyroll"/>
</dbReference>
<dbReference type="PANTHER" id="PTHR12918:SF1">
    <property type="entry name" value="CYSTEINE DIOXYGENASE TYPE 1"/>
    <property type="match status" value="1"/>
</dbReference>
<evidence type="ECO:0000256" key="5">
    <source>
        <dbReference type="ARBA" id="ARBA00023004"/>
    </source>
</evidence>
<dbReference type="PANTHER" id="PTHR12918">
    <property type="entry name" value="CYSTEINE DIOXYGENASE"/>
    <property type="match status" value="1"/>
</dbReference>
<dbReference type="EMBL" id="JACEIB010000002">
    <property type="protein sequence ID" value="MBA2933157.1"/>
    <property type="molecule type" value="Genomic_DNA"/>
</dbReference>
<evidence type="ECO:0000256" key="4">
    <source>
        <dbReference type="ARBA" id="ARBA00023002"/>
    </source>
</evidence>
<dbReference type="Proteomes" id="UP000570166">
    <property type="component" value="Unassembled WGS sequence"/>
</dbReference>
<dbReference type="InterPro" id="IPR011051">
    <property type="entry name" value="RmlC_Cupin_sf"/>
</dbReference>
<keyword evidence="3 7" id="KW-0223">Dioxygenase</keyword>
<dbReference type="Pfam" id="PF05995">
    <property type="entry name" value="CDO_I"/>
    <property type="match status" value="1"/>
</dbReference>
<dbReference type="Gene3D" id="2.60.120.10">
    <property type="entry name" value="Jelly Rolls"/>
    <property type="match status" value="1"/>
</dbReference>
<dbReference type="Gene3D" id="1.20.5.440">
    <property type="entry name" value="ATP synthase delta/epsilon subunit, C-terminal domain"/>
    <property type="match status" value="1"/>
</dbReference>
<dbReference type="CDD" id="cd10548">
    <property type="entry name" value="cupin_CDO"/>
    <property type="match status" value="1"/>
</dbReference>
<dbReference type="AlphaFoldDB" id="A0A838L274"/>
<dbReference type="SUPFAM" id="SSF51182">
    <property type="entry name" value="RmlC-like cupins"/>
    <property type="match status" value="1"/>
</dbReference>
<dbReference type="GO" id="GO:0008198">
    <property type="term" value="F:ferrous iron binding"/>
    <property type="evidence" value="ECO:0007669"/>
    <property type="project" value="TreeGrafter"/>
</dbReference>
<gene>
    <name evidence="7" type="ORF">HZF05_03505</name>
</gene>
<accession>A0A838L274</accession>
<proteinExistence type="inferred from homology"/>
<dbReference type="GO" id="GO:0016702">
    <property type="term" value="F:oxidoreductase activity, acting on single donors with incorporation of molecular oxygen, incorporation of two atoms of oxygen"/>
    <property type="evidence" value="ECO:0007669"/>
    <property type="project" value="InterPro"/>
</dbReference>
<protein>
    <submittedName>
        <fullName evidence="7">Cysteine dioxygenase</fullName>
    </submittedName>
</protein>
<keyword evidence="2 6" id="KW-0479">Metal-binding</keyword>
<evidence type="ECO:0000256" key="3">
    <source>
        <dbReference type="ARBA" id="ARBA00022964"/>
    </source>
</evidence>
<keyword evidence="5 6" id="KW-0408">Iron</keyword>
<feature type="binding site" evidence="6">
    <location>
        <position position="82"/>
    </location>
    <ligand>
        <name>Fe cation</name>
        <dbReference type="ChEBI" id="CHEBI:24875"/>
        <note>catalytic</note>
    </ligand>
</feature>
<keyword evidence="8" id="KW-1185">Reference proteome</keyword>
<comment type="similarity">
    <text evidence="1">Belongs to the cysteine dioxygenase family.</text>
</comment>
<name>A0A838L274_9SPHN</name>
<sequence>MPLRRFVRDFAELLDGTSEESFVLGRGSRLLGSLIDDDRWLPDSHAAPAPDRYRQYLLHADPAGRFSVVSFVWGPGQRTPIHDHTVWGLVGVLRGAEVSESFELIDERLRSLGEQRLGPGAIDIVSPSVGDLHRVSNALDDAVSISIHVYGADIGTVERSVYDVSGRPKPFISGYSPAPNLQL</sequence>